<name>A0A1B4Y3G2_MYCUL</name>
<feature type="region of interest" description="Disordered" evidence="1">
    <location>
        <begin position="1"/>
        <end position="30"/>
    </location>
</feature>
<sequence length="224" mass="24625">MQPQPRPTIISRSDRHPTMAPRETDAPPMIQRNDTSRQWLGRSQLRFAVASTLATCLLLGAAVLLVDSRKSSSAGAIDHPGIPLSDAATEAHVVESARGLVAVAGLRPIAAGYLLMSCKNREDPPYQGAIYLTFTLPVDAHADTYFRAVAGTLVQHGWTEGRPPAEHVFGRTLTRDDTTAVLYRHRDDPTMGVLRLYGPCRNTTDHRRDTMGWTDISDQFGPLR</sequence>
<evidence type="ECO:0000313" key="3">
    <source>
        <dbReference type="EMBL" id="BAV41605.1"/>
    </source>
</evidence>
<protein>
    <recommendedName>
        <fullName evidence="5">Lipoprotein LppJ</fullName>
    </recommendedName>
</protein>
<evidence type="ECO:0008006" key="5">
    <source>
        <dbReference type="Google" id="ProtNLM"/>
    </source>
</evidence>
<evidence type="ECO:0000256" key="2">
    <source>
        <dbReference type="SAM" id="Phobius"/>
    </source>
</evidence>
<feature type="compositionally biased region" description="Basic and acidic residues" evidence="1">
    <location>
        <begin position="12"/>
        <end position="25"/>
    </location>
</feature>
<accession>A0A1B4Y3G2</accession>
<proteinExistence type="predicted"/>
<feature type="transmembrane region" description="Helical" evidence="2">
    <location>
        <begin position="47"/>
        <end position="66"/>
    </location>
</feature>
<dbReference type="Proteomes" id="UP000218067">
    <property type="component" value="Chromosome"/>
</dbReference>
<dbReference type="EMBL" id="AP017624">
    <property type="protein sequence ID" value="BAV41605.1"/>
    <property type="molecule type" value="Genomic_DNA"/>
</dbReference>
<dbReference type="AlphaFoldDB" id="A0A1B4Y3G2"/>
<evidence type="ECO:0000256" key="1">
    <source>
        <dbReference type="SAM" id="MobiDB-lite"/>
    </source>
</evidence>
<gene>
    <name evidence="3" type="ORF">SHTP_2490</name>
</gene>
<keyword evidence="2" id="KW-1133">Transmembrane helix</keyword>
<organism evidence="3 4">
    <name type="scientific">Mycobacterium ulcerans subsp. shinshuense</name>
    <dbReference type="NCBI Taxonomy" id="1124626"/>
    <lineage>
        <taxon>Bacteria</taxon>
        <taxon>Bacillati</taxon>
        <taxon>Actinomycetota</taxon>
        <taxon>Actinomycetes</taxon>
        <taxon>Mycobacteriales</taxon>
        <taxon>Mycobacteriaceae</taxon>
        <taxon>Mycobacterium</taxon>
        <taxon>Mycobacterium ulcerans group</taxon>
    </lineage>
</organism>
<keyword evidence="2" id="KW-0472">Membrane</keyword>
<keyword evidence="2" id="KW-0812">Transmembrane</keyword>
<evidence type="ECO:0000313" key="4">
    <source>
        <dbReference type="Proteomes" id="UP000218067"/>
    </source>
</evidence>
<reference evidence="3 4" key="1">
    <citation type="submission" date="2016-08" db="EMBL/GenBank/DDBJ databases">
        <title>Complete genome sequence of Mycobacterium shinshuense, a subspecies of M. ulcerans.</title>
        <authorList>
            <person name="Yoshida M."/>
            <person name="Ogura Y."/>
            <person name="Hayashi T."/>
            <person name="Hoshino Y."/>
        </authorList>
    </citation>
    <scope>NUCLEOTIDE SEQUENCE [LARGE SCALE GENOMIC DNA]</scope>
    <source>
        <strain evidence="4">ATCC 33728</strain>
    </source>
</reference>